<evidence type="ECO:0000256" key="1">
    <source>
        <dbReference type="ARBA" id="ARBA00007613"/>
    </source>
</evidence>
<dbReference type="InterPro" id="IPR003423">
    <property type="entry name" value="OMP_efflux"/>
</dbReference>
<dbReference type="PANTHER" id="PTHR30203:SF24">
    <property type="entry name" value="BLR4935 PROTEIN"/>
    <property type="match status" value="1"/>
</dbReference>
<dbReference type="RefSeq" id="WP_267224986.1">
    <property type="nucleotide sequence ID" value="NZ_JAPCWC010000052.1"/>
</dbReference>
<sequence>MRAYSGRLPRIAVTGMLVASGALLLVQSVRAQVAPPFATLLRDSENAPRSAAIAADVARAEGLAEQARARPNPTVSVMAENIAGRAPYRGFDGAENTLQYNQPFELGGKRSARIAAGEAEVGVARARASGARATYAHDLALAYAMVEIAQRRVELADDEVEEAEADLKLARALVDVGKEARLRSLQAESALNALRADRDLARANLTGALARLSALAGAPQTFTGISGSVLALFERPAIVGPVDAGSSAIYRLALAERDAAALRIRVEEKRAIPDVTGQLGVRRLERDNATAMIVGVSVPLPLFDRNRGNVAAVRAEAQGAASRAEAARIETEAELRGAIAQAEASESRVTAAQASLATADEAYRLARIAYESGKAPLIELLTARHNLGSARGVVLDTLAARFAANATLARLQGRTITGDLIP</sequence>
<comment type="caution">
    <text evidence="3">The sequence shown here is derived from an EMBL/GenBank/DDBJ whole genome shotgun (WGS) entry which is preliminary data.</text>
</comment>
<dbReference type="EMBL" id="JBHLTM010000098">
    <property type="protein sequence ID" value="MFC0687767.1"/>
    <property type="molecule type" value="Genomic_DNA"/>
</dbReference>
<dbReference type="PANTHER" id="PTHR30203">
    <property type="entry name" value="OUTER MEMBRANE CATION EFFLUX PROTEIN"/>
    <property type="match status" value="1"/>
</dbReference>
<dbReference type="InterPro" id="IPR010131">
    <property type="entry name" value="MdtP/NodT-like"/>
</dbReference>
<evidence type="ECO:0000313" key="3">
    <source>
        <dbReference type="EMBL" id="MFC0687767.1"/>
    </source>
</evidence>
<dbReference type="Pfam" id="PF02321">
    <property type="entry name" value="OEP"/>
    <property type="match status" value="2"/>
</dbReference>
<gene>
    <name evidence="3" type="ORF">ACFFF8_24565</name>
</gene>
<accession>A0ABV6SES7</accession>
<dbReference type="Gene3D" id="1.20.1600.10">
    <property type="entry name" value="Outer membrane efflux proteins (OEP)"/>
    <property type="match status" value="1"/>
</dbReference>
<comment type="similarity">
    <text evidence="1">Belongs to the outer membrane factor (OMF) (TC 1.B.17) family.</text>
</comment>
<keyword evidence="4" id="KW-1185">Reference proteome</keyword>
<dbReference type="SUPFAM" id="SSF56954">
    <property type="entry name" value="Outer membrane efflux proteins (OEP)"/>
    <property type="match status" value="1"/>
</dbReference>
<organism evidence="3 4">
    <name type="scientific">Novosphingobium clariflavum</name>
    <dbReference type="NCBI Taxonomy" id="2029884"/>
    <lineage>
        <taxon>Bacteria</taxon>
        <taxon>Pseudomonadati</taxon>
        <taxon>Pseudomonadota</taxon>
        <taxon>Alphaproteobacteria</taxon>
        <taxon>Sphingomonadales</taxon>
        <taxon>Sphingomonadaceae</taxon>
        <taxon>Novosphingobium</taxon>
    </lineage>
</organism>
<name>A0ABV6SES7_9SPHN</name>
<evidence type="ECO:0000256" key="2">
    <source>
        <dbReference type="SAM" id="Coils"/>
    </source>
</evidence>
<evidence type="ECO:0000313" key="4">
    <source>
        <dbReference type="Proteomes" id="UP001589858"/>
    </source>
</evidence>
<reference evidence="3 4" key="1">
    <citation type="submission" date="2024-09" db="EMBL/GenBank/DDBJ databases">
        <authorList>
            <person name="Sun Q."/>
            <person name="Mori K."/>
        </authorList>
    </citation>
    <scope>NUCLEOTIDE SEQUENCE [LARGE SCALE GENOMIC DNA]</scope>
    <source>
        <strain evidence="3 4">CICC 11035S</strain>
    </source>
</reference>
<dbReference type="Proteomes" id="UP001589858">
    <property type="component" value="Unassembled WGS sequence"/>
</dbReference>
<keyword evidence="2" id="KW-0175">Coiled coil</keyword>
<proteinExistence type="inferred from homology"/>
<feature type="coiled-coil region" evidence="2">
    <location>
        <begin position="146"/>
        <end position="173"/>
    </location>
</feature>
<protein>
    <submittedName>
        <fullName evidence="3">TolC family protein</fullName>
    </submittedName>
</protein>